<protein>
    <recommendedName>
        <fullName evidence="8">Major facilitator superfamily (MFS) profile domain-containing protein</fullName>
    </recommendedName>
</protein>
<dbReference type="RefSeq" id="XP_016643484.1">
    <property type="nucleotide sequence ID" value="XM_016786882.1"/>
</dbReference>
<evidence type="ECO:0000256" key="5">
    <source>
        <dbReference type="ARBA" id="ARBA00023136"/>
    </source>
</evidence>
<dbReference type="OMA" id="APPYLFM"/>
<feature type="transmembrane region" description="Helical" evidence="7">
    <location>
        <begin position="427"/>
        <end position="446"/>
    </location>
</feature>
<proteinExistence type="predicted"/>
<feature type="transmembrane region" description="Helical" evidence="7">
    <location>
        <begin position="102"/>
        <end position="122"/>
    </location>
</feature>
<dbReference type="Pfam" id="PF07690">
    <property type="entry name" value="MFS_1"/>
    <property type="match status" value="1"/>
</dbReference>
<dbReference type="GO" id="GO:0022857">
    <property type="term" value="F:transmembrane transporter activity"/>
    <property type="evidence" value="ECO:0007669"/>
    <property type="project" value="InterPro"/>
</dbReference>
<sequence length="531" mass="59136">MDAPTNKPDNPDEVSSSKVHDHDVPVSMTEEKRDTAEHTRPPPLTEDELALEKKLRRKIDLRIMPLIIWTYLMNYIDRNNYAAARLQGLEADLKLTDTQYQVGLSVLFITYVLGQLPSNIMLNYFGKPAYYIGFFTIAWGLVSALTSLVQDFTGIVICRLVLGLVEAPFFPGVIFYLSKWYTKKELSLRMALFYNGSLIAGAFGNLIAAGILRGLDGARGISAWRWLYILEGVITVASGIAICVVLPDFPESWKSLSPEMRDIAKRRLAMDAAEADVDTGGSKTAFKGLKMALTDPKILVLTLAQHAFIGAGGFQNFFPTLTRTLGFNNTISLLLVAPPYVFMAFYCAFHSWMSDRVQNRFWFFMCKSFTAPHPIPVVITGCVIFMTTTSFGPRYFSLFLLNFVFTMNGTTYAWMSTCASRPPAKRAAALGFMNAVGNAASIWTSYTYFASQGNRYPVALGIVIALMVISGIGGTLQRQILVRENRRLEKLEDEDAVLDAKDLKKLQAMADITGVDVATARELQKGFRYLV</sequence>
<feature type="transmembrane region" description="Helical" evidence="7">
    <location>
        <begin position="154"/>
        <end position="178"/>
    </location>
</feature>
<evidence type="ECO:0000256" key="3">
    <source>
        <dbReference type="ARBA" id="ARBA00022692"/>
    </source>
</evidence>
<keyword evidence="3 7" id="KW-0812">Transmembrane</keyword>
<comment type="caution">
    <text evidence="9">The sequence shown here is derived from an EMBL/GenBank/DDBJ whole genome shotgun (WGS) entry which is preliminary data.</text>
</comment>
<dbReference type="FunFam" id="1.20.1250.20:FF:000013">
    <property type="entry name" value="MFS general substrate transporter"/>
    <property type="match status" value="1"/>
</dbReference>
<evidence type="ECO:0000256" key="2">
    <source>
        <dbReference type="ARBA" id="ARBA00022448"/>
    </source>
</evidence>
<gene>
    <name evidence="9" type="ORF">SAPIO_CDS4303</name>
</gene>
<keyword evidence="5 7" id="KW-0472">Membrane</keyword>
<dbReference type="VEuPathDB" id="FungiDB:SAPIO_CDS4303"/>
<dbReference type="PANTHER" id="PTHR43791:SF78">
    <property type="entry name" value="TRANSPORTER, PUTATIVE (AFU_ORTHOLOGUE AFUA_3G01370)-RELATED"/>
    <property type="match status" value="1"/>
</dbReference>
<reference evidence="9 10" key="1">
    <citation type="journal article" date="2014" name="Genome Announc.">
        <title>Draft genome sequence of the pathogenic fungus Scedosporium apiospermum.</title>
        <authorList>
            <person name="Vandeputte P."/>
            <person name="Ghamrawi S."/>
            <person name="Rechenmann M."/>
            <person name="Iltis A."/>
            <person name="Giraud S."/>
            <person name="Fleury M."/>
            <person name="Thornton C."/>
            <person name="Delhaes L."/>
            <person name="Meyer W."/>
            <person name="Papon N."/>
            <person name="Bouchara J.P."/>
        </authorList>
    </citation>
    <scope>NUCLEOTIDE SEQUENCE [LARGE SCALE GENOMIC DNA]</scope>
    <source>
        <strain evidence="9 10">IHEM 14462</strain>
    </source>
</reference>
<evidence type="ECO:0000256" key="1">
    <source>
        <dbReference type="ARBA" id="ARBA00004141"/>
    </source>
</evidence>
<evidence type="ECO:0000313" key="10">
    <source>
        <dbReference type="Proteomes" id="UP000028545"/>
    </source>
</evidence>
<dbReference type="HOGENOM" id="CLU_001265_0_6_1"/>
<dbReference type="Gene3D" id="1.20.1250.20">
    <property type="entry name" value="MFS general substrate transporter like domains"/>
    <property type="match status" value="2"/>
</dbReference>
<organism evidence="9 10">
    <name type="scientific">Pseudallescheria apiosperma</name>
    <name type="common">Scedosporium apiospermum</name>
    <dbReference type="NCBI Taxonomy" id="563466"/>
    <lineage>
        <taxon>Eukaryota</taxon>
        <taxon>Fungi</taxon>
        <taxon>Dikarya</taxon>
        <taxon>Ascomycota</taxon>
        <taxon>Pezizomycotina</taxon>
        <taxon>Sordariomycetes</taxon>
        <taxon>Hypocreomycetidae</taxon>
        <taxon>Microascales</taxon>
        <taxon>Microascaceae</taxon>
        <taxon>Scedosporium</taxon>
    </lineage>
</organism>
<dbReference type="FunFam" id="1.20.1250.20:FF:000057">
    <property type="entry name" value="MFS general substrate transporter"/>
    <property type="match status" value="1"/>
</dbReference>
<dbReference type="PROSITE" id="PS50850">
    <property type="entry name" value="MFS"/>
    <property type="match status" value="1"/>
</dbReference>
<dbReference type="InterPro" id="IPR020846">
    <property type="entry name" value="MFS_dom"/>
</dbReference>
<dbReference type="Proteomes" id="UP000028545">
    <property type="component" value="Unassembled WGS sequence"/>
</dbReference>
<feature type="transmembrane region" description="Helical" evidence="7">
    <location>
        <begin position="395"/>
        <end position="415"/>
    </location>
</feature>
<dbReference type="OrthoDB" id="2250022at2759"/>
<feature type="region of interest" description="Disordered" evidence="6">
    <location>
        <begin position="1"/>
        <end position="46"/>
    </location>
</feature>
<feature type="compositionally biased region" description="Basic and acidic residues" evidence="6">
    <location>
        <begin position="18"/>
        <end position="40"/>
    </location>
</feature>
<feature type="transmembrane region" description="Helical" evidence="7">
    <location>
        <begin position="361"/>
        <end position="389"/>
    </location>
</feature>
<dbReference type="AlphaFoldDB" id="A0A084G8M3"/>
<feature type="transmembrane region" description="Helical" evidence="7">
    <location>
        <begin position="458"/>
        <end position="476"/>
    </location>
</feature>
<feature type="domain" description="Major facilitator superfamily (MFS) profile" evidence="8">
    <location>
        <begin position="63"/>
        <end position="486"/>
    </location>
</feature>
<name>A0A084G8M3_PSEDA</name>
<evidence type="ECO:0000256" key="6">
    <source>
        <dbReference type="SAM" id="MobiDB-lite"/>
    </source>
</evidence>
<dbReference type="InterPro" id="IPR011701">
    <property type="entry name" value="MFS"/>
</dbReference>
<evidence type="ECO:0000256" key="4">
    <source>
        <dbReference type="ARBA" id="ARBA00022989"/>
    </source>
</evidence>
<dbReference type="GeneID" id="27723375"/>
<dbReference type="SUPFAM" id="SSF103473">
    <property type="entry name" value="MFS general substrate transporter"/>
    <property type="match status" value="1"/>
</dbReference>
<feature type="transmembrane region" description="Helical" evidence="7">
    <location>
        <begin position="298"/>
        <end position="318"/>
    </location>
</feature>
<comment type="subcellular location">
    <subcellularLocation>
        <location evidence="1">Membrane</location>
        <topology evidence="1">Multi-pass membrane protein</topology>
    </subcellularLocation>
</comment>
<dbReference type="PANTHER" id="PTHR43791">
    <property type="entry name" value="PERMEASE-RELATED"/>
    <property type="match status" value="1"/>
</dbReference>
<feature type="transmembrane region" description="Helical" evidence="7">
    <location>
        <begin position="330"/>
        <end position="349"/>
    </location>
</feature>
<feature type="transmembrane region" description="Helical" evidence="7">
    <location>
        <begin position="224"/>
        <end position="246"/>
    </location>
</feature>
<keyword evidence="2" id="KW-0813">Transport</keyword>
<keyword evidence="4 7" id="KW-1133">Transmembrane helix</keyword>
<evidence type="ECO:0000259" key="8">
    <source>
        <dbReference type="PROSITE" id="PS50850"/>
    </source>
</evidence>
<accession>A0A084G8M3</accession>
<dbReference type="GO" id="GO:0016020">
    <property type="term" value="C:membrane"/>
    <property type="evidence" value="ECO:0007669"/>
    <property type="project" value="UniProtKB-SubCell"/>
</dbReference>
<dbReference type="EMBL" id="JOWA01000091">
    <property type="protein sequence ID" value="KEZ43685.1"/>
    <property type="molecule type" value="Genomic_DNA"/>
</dbReference>
<dbReference type="KEGG" id="sapo:SAPIO_CDS4303"/>
<feature type="transmembrane region" description="Helical" evidence="7">
    <location>
        <begin position="190"/>
        <end position="212"/>
    </location>
</feature>
<feature type="transmembrane region" description="Helical" evidence="7">
    <location>
        <begin position="129"/>
        <end position="148"/>
    </location>
</feature>
<evidence type="ECO:0000313" key="9">
    <source>
        <dbReference type="EMBL" id="KEZ43685.1"/>
    </source>
</evidence>
<evidence type="ECO:0000256" key="7">
    <source>
        <dbReference type="SAM" id="Phobius"/>
    </source>
</evidence>
<dbReference type="InterPro" id="IPR036259">
    <property type="entry name" value="MFS_trans_sf"/>
</dbReference>
<keyword evidence="10" id="KW-1185">Reference proteome</keyword>